<feature type="compositionally biased region" description="Basic and acidic residues" evidence="1">
    <location>
        <begin position="455"/>
        <end position="499"/>
    </location>
</feature>
<feature type="compositionally biased region" description="Basic and acidic residues" evidence="1">
    <location>
        <begin position="510"/>
        <end position="535"/>
    </location>
</feature>
<evidence type="ECO:0000256" key="1">
    <source>
        <dbReference type="SAM" id="MobiDB-lite"/>
    </source>
</evidence>
<feature type="region of interest" description="Disordered" evidence="1">
    <location>
        <begin position="439"/>
        <end position="544"/>
    </location>
</feature>
<accession>A0A4Y7TC94</accession>
<dbReference type="EMBL" id="QPFP01000018">
    <property type="protein sequence ID" value="TEB31760.1"/>
    <property type="molecule type" value="Genomic_DNA"/>
</dbReference>
<keyword evidence="3" id="KW-1185">Reference proteome</keyword>
<feature type="compositionally biased region" description="Polar residues" evidence="1">
    <location>
        <begin position="347"/>
        <end position="358"/>
    </location>
</feature>
<feature type="region of interest" description="Disordered" evidence="1">
    <location>
        <begin position="36"/>
        <end position="85"/>
    </location>
</feature>
<gene>
    <name evidence="2" type="ORF">FA13DRAFT_1709661</name>
</gene>
<proteinExistence type="predicted"/>
<sequence length="544" mass="60106">MSSSFLPSEVSESLKLRRRLRHRSIAGARLLNFDHYDGTQDVGTADGSRIDPRSNSARRGHDTGHRSARVPPSNARHASIPDQRRCDHPAAFGWPGPGGVEVGLAVGRDAGPAGTAGMARSNTRARYCTPQAPERTSDDLVRSGRYNSTPARVSLPNAHPASLLVQRRSDYSSALGDPHRGGLEIELAVRRDADPKMQRARRFRIRVPTAQASSARTNERRPRSIGPYQSHPVRTTPLCLPLSLSPFLAPSHSPLSLYAPALPFLFPIHLRIPYLPSRRDSQAPTEAYSFLTVFPSIPVPPSTAPPDLRFPLLYLRPPNDPYDTPNDSSLTASPPTRDSHTRRRLRPSSTPISPTRVSKSAPYPHTPPIIPALRSTPRNANYPTTYDTSGDAAPVHFHPLRSLQTLEPDRTHPSSPSLQLAHRGSGELRYKWNVHGGSAGMERKGSWRGNWSTRRGKEEKERAGEDGRSRRQRIHEERKTARKRDAVDKGGQGREDDGGARGQAQMMMKRKGDSGEYDVVERGRRGIRRGGREKAWVMAGSGMT</sequence>
<name>A0A4Y7TC94_COPMI</name>
<reference evidence="2 3" key="1">
    <citation type="journal article" date="2019" name="Nat. Ecol. Evol.">
        <title>Megaphylogeny resolves global patterns of mushroom evolution.</title>
        <authorList>
            <person name="Varga T."/>
            <person name="Krizsan K."/>
            <person name="Foldi C."/>
            <person name="Dima B."/>
            <person name="Sanchez-Garcia M."/>
            <person name="Sanchez-Ramirez S."/>
            <person name="Szollosi G.J."/>
            <person name="Szarkandi J.G."/>
            <person name="Papp V."/>
            <person name="Albert L."/>
            <person name="Andreopoulos W."/>
            <person name="Angelini C."/>
            <person name="Antonin V."/>
            <person name="Barry K.W."/>
            <person name="Bougher N.L."/>
            <person name="Buchanan P."/>
            <person name="Buyck B."/>
            <person name="Bense V."/>
            <person name="Catcheside P."/>
            <person name="Chovatia M."/>
            <person name="Cooper J."/>
            <person name="Damon W."/>
            <person name="Desjardin D."/>
            <person name="Finy P."/>
            <person name="Geml J."/>
            <person name="Haridas S."/>
            <person name="Hughes K."/>
            <person name="Justo A."/>
            <person name="Karasinski D."/>
            <person name="Kautmanova I."/>
            <person name="Kiss B."/>
            <person name="Kocsube S."/>
            <person name="Kotiranta H."/>
            <person name="LaButti K.M."/>
            <person name="Lechner B.E."/>
            <person name="Liimatainen K."/>
            <person name="Lipzen A."/>
            <person name="Lukacs Z."/>
            <person name="Mihaltcheva S."/>
            <person name="Morgado L.N."/>
            <person name="Niskanen T."/>
            <person name="Noordeloos M.E."/>
            <person name="Ohm R.A."/>
            <person name="Ortiz-Santana B."/>
            <person name="Ovrebo C."/>
            <person name="Racz N."/>
            <person name="Riley R."/>
            <person name="Savchenko A."/>
            <person name="Shiryaev A."/>
            <person name="Soop K."/>
            <person name="Spirin V."/>
            <person name="Szebenyi C."/>
            <person name="Tomsovsky M."/>
            <person name="Tulloss R.E."/>
            <person name="Uehling J."/>
            <person name="Grigoriev I.V."/>
            <person name="Vagvolgyi C."/>
            <person name="Papp T."/>
            <person name="Martin F.M."/>
            <person name="Miettinen O."/>
            <person name="Hibbett D.S."/>
            <person name="Nagy L.G."/>
        </authorList>
    </citation>
    <scope>NUCLEOTIDE SEQUENCE [LARGE SCALE GENOMIC DNA]</scope>
    <source>
        <strain evidence="2 3">FP101781</strain>
    </source>
</reference>
<dbReference type="Proteomes" id="UP000298030">
    <property type="component" value="Unassembled WGS sequence"/>
</dbReference>
<feature type="compositionally biased region" description="Polar residues" evidence="1">
    <location>
        <begin position="325"/>
        <end position="336"/>
    </location>
</feature>
<comment type="caution">
    <text evidence="2">The sequence shown here is derived from an EMBL/GenBank/DDBJ whole genome shotgun (WGS) entry which is preliminary data.</text>
</comment>
<protein>
    <submittedName>
        <fullName evidence="2">Uncharacterized protein</fullName>
    </submittedName>
</protein>
<feature type="region of interest" description="Disordered" evidence="1">
    <location>
        <begin position="310"/>
        <end position="393"/>
    </location>
</feature>
<feature type="compositionally biased region" description="Polar residues" evidence="1">
    <location>
        <begin position="376"/>
        <end position="388"/>
    </location>
</feature>
<evidence type="ECO:0000313" key="2">
    <source>
        <dbReference type="EMBL" id="TEB31760.1"/>
    </source>
</evidence>
<feature type="region of interest" description="Disordered" evidence="1">
    <location>
        <begin position="209"/>
        <end position="230"/>
    </location>
</feature>
<evidence type="ECO:0000313" key="3">
    <source>
        <dbReference type="Proteomes" id="UP000298030"/>
    </source>
</evidence>
<dbReference type="AlphaFoldDB" id="A0A4Y7TC94"/>
<organism evidence="2 3">
    <name type="scientific">Coprinellus micaceus</name>
    <name type="common">Glistening ink-cap mushroom</name>
    <name type="synonym">Coprinus micaceus</name>
    <dbReference type="NCBI Taxonomy" id="71717"/>
    <lineage>
        <taxon>Eukaryota</taxon>
        <taxon>Fungi</taxon>
        <taxon>Dikarya</taxon>
        <taxon>Basidiomycota</taxon>
        <taxon>Agaricomycotina</taxon>
        <taxon>Agaricomycetes</taxon>
        <taxon>Agaricomycetidae</taxon>
        <taxon>Agaricales</taxon>
        <taxon>Agaricineae</taxon>
        <taxon>Psathyrellaceae</taxon>
        <taxon>Coprinellus</taxon>
    </lineage>
</organism>